<comment type="caution">
    <text evidence="6">The sequence shown here is derived from an EMBL/GenBank/DDBJ whole genome shotgun (WGS) entry which is preliminary data.</text>
</comment>
<evidence type="ECO:0000256" key="4">
    <source>
        <dbReference type="ARBA" id="ARBA00023136"/>
    </source>
</evidence>
<dbReference type="Proteomes" id="UP001305414">
    <property type="component" value="Unassembled WGS sequence"/>
</dbReference>
<feature type="transmembrane region" description="Helical" evidence="5">
    <location>
        <begin position="104"/>
        <end position="124"/>
    </location>
</feature>
<dbReference type="Pfam" id="PF04479">
    <property type="entry name" value="RTA1"/>
    <property type="match status" value="1"/>
</dbReference>
<dbReference type="InterPro" id="IPR007568">
    <property type="entry name" value="RTA1"/>
</dbReference>
<dbReference type="PANTHER" id="PTHR31465:SF17">
    <property type="entry name" value="DOMAIN PROTEIN, PUTATIVE (AFU_ORTHOLOGUE AFUA_5G09900)-RELATED"/>
    <property type="match status" value="1"/>
</dbReference>
<dbReference type="GO" id="GO:0016020">
    <property type="term" value="C:membrane"/>
    <property type="evidence" value="ECO:0007669"/>
    <property type="project" value="UniProtKB-SubCell"/>
</dbReference>
<sequence length="176" mass="19186">MTLGRLAIAADGRRLLSVNLRLLASLYAFLGIGILGTQLAGSVLPASGGPSAIGLGKELVLGGLLARVVALVAWFVQRRIQQIATSAMASNDNNCVRWKNHFRAIQLVTLLIIIRSIVGTVEYVQGPDGFVISYEIFIYVFDAALMWLVMAIYTILHSGRLVRDAQWQKTMISAKD</sequence>
<proteinExistence type="predicted"/>
<evidence type="ECO:0000256" key="2">
    <source>
        <dbReference type="ARBA" id="ARBA00022692"/>
    </source>
</evidence>
<dbReference type="PANTHER" id="PTHR31465">
    <property type="entry name" value="PROTEIN RTA1-RELATED"/>
    <property type="match status" value="1"/>
</dbReference>
<keyword evidence="2 5" id="KW-0812">Transmembrane</keyword>
<reference evidence="6 7" key="1">
    <citation type="submission" date="2023-10" db="EMBL/GenBank/DDBJ databases">
        <title>Draft genome sequence of Xylaria bambusicola isolate GMP-LS, the root and basal stem rot pathogen of sugarcane in Indonesia.</title>
        <authorList>
            <person name="Selvaraj P."/>
            <person name="Muralishankar V."/>
            <person name="Muruganantham S."/>
            <person name="Sp S."/>
            <person name="Haryani S."/>
            <person name="Lau K.J.X."/>
            <person name="Naqvi N.I."/>
        </authorList>
    </citation>
    <scope>NUCLEOTIDE SEQUENCE [LARGE SCALE GENOMIC DNA]</scope>
    <source>
        <strain evidence="6">GMP-LS</strain>
    </source>
</reference>
<feature type="transmembrane region" description="Helical" evidence="5">
    <location>
        <begin position="20"/>
        <end position="39"/>
    </location>
</feature>
<keyword evidence="3 5" id="KW-1133">Transmembrane helix</keyword>
<accession>A0AAN7UEN0</accession>
<keyword evidence="4 5" id="KW-0472">Membrane</keyword>
<evidence type="ECO:0000256" key="5">
    <source>
        <dbReference type="SAM" id="Phobius"/>
    </source>
</evidence>
<gene>
    <name evidence="6" type="ORF">RRF57_003148</name>
</gene>
<comment type="subcellular location">
    <subcellularLocation>
        <location evidence="1">Membrane</location>
        <topology evidence="1">Multi-pass membrane protein</topology>
    </subcellularLocation>
</comment>
<feature type="transmembrane region" description="Helical" evidence="5">
    <location>
        <begin position="59"/>
        <end position="76"/>
    </location>
</feature>
<organism evidence="6 7">
    <name type="scientific">Xylaria bambusicola</name>
    <dbReference type="NCBI Taxonomy" id="326684"/>
    <lineage>
        <taxon>Eukaryota</taxon>
        <taxon>Fungi</taxon>
        <taxon>Dikarya</taxon>
        <taxon>Ascomycota</taxon>
        <taxon>Pezizomycotina</taxon>
        <taxon>Sordariomycetes</taxon>
        <taxon>Xylariomycetidae</taxon>
        <taxon>Xylariales</taxon>
        <taxon>Xylariaceae</taxon>
        <taxon>Xylaria</taxon>
    </lineage>
</organism>
<evidence type="ECO:0000313" key="7">
    <source>
        <dbReference type="Proteomes" id="UP001305414"/>
    </source>
</evidence>
<dbReference type="EMBL" id="JAWHQM010000005">
    <property type="protein sequence ID" value="KAK5627433.1"/>
    <property type="molecule type" value="Genomic_DNA"/>
</dbReference>
<evidence type="ECO:0000256" key="1">
    <source>
        <dbReference type="ARBA" id="ARBA00004141"/>
    </source>
</evidence>
<keyword evidence="7" id="KW-1185">Reference proteome</keyword>
<protein>
    <submittedName>
        <fullName evidence="6">Uncharacterized protein</fullName>
    </submittedName>
</protein>
<evidence type="ECO:0000256" key="3">
    <source>
        <dbReference type="ARBA" id="ARBA00022989"/>
    </source>
</evidence>
<dbReference type="AlphaFoldDB" id="A0AAN7UEN0"/>
<feature type="transmembrane region" description="Helical" evidence="5">
    <location>
        <begin position="136"/>
        <end position="156"/>
    </location>
</feature>
<name>A0AAN7UEN0_9PEZI</name>
<evidence type="ECO:0000313" key="6">
    <source>
        <dbReference type="EMBL" id="KAK5627433.1"/>
    </source>
</evidence>